<dbReference type="PROSITE" id="PS00108">
    <property type="entry name" value="PROTEIN_KINASE_ST"/>
    <property type="match status" value="1"/>
</dbReference>
<sequence>MGDSATVSDSGHTPVMGDADRDAARALSLRGVRLPVKVPGYDGEQFLGHGAYGEVWTAVNRNSGRRVAIKFFTRRGGLDWGALAREVEKLRYLFSDRYVVQLFEIGWEADPPYYVMEYMENGSLEDLLRDYRPSAHDAVALFREVAVALVHAHDKGILHCDLKPANVLLDHDKKPRLADFGQSRLTNEMSPALGTLFYMAPEQADLTAAPDARWDVYALGAVMYRMLTGRPPHRDEPGASGVATSGPIDAQLAAYRKLILDAPRPNAHRVVPGVDAGLAAIIDRCLEPAPNKRFPNPQAVVAALDAWHLQRARKPLLWITGLTFAALFLLMAIIGQYLFRTTVGTAETGVESRSLEANRFAAQAQARQFAAHIQLRYVQLEAMARHVHLRELLQRGERIKDDPTAGPKLDQLLAERKERGDKQFPAPDKASVWFADDAAGYQRGTAPPFPDHRHQYRGYRDYFSGLGERPATTPPPVAGIIEGPHRSVAFRRALQNSEYVWSVAFSVPVPGDGADHKPIGVVGLTIDLTEAETVNADRFAVLIDTRPDATNGRRGLVLRHPYWATMKGAADPPLYYADEVVKWADAGDDAAPLPNTQAYTDPVSRASGAAPGITDYSGPWLAAVHRVRVGPERADTGWVVLVQERRDEALRPVRELQWRLGYVGLMAVVLVTGLVGLMWGGMVLVMDPSPRSPVTRVLRRWAGLPTGTAGTFGAAGAGGSSLPAGITARATGTPTPGNERGA</sequence>
<organism evidence="6 7">
    <name type="scientific">Frigoriglobus tundricola</name>
    <dbReference type="NCBI Taxonomy" id="2774151"/>
    <lineage>
        <taxon>Bacteria</taxon>
        <taxon>Pseudomonadati</taxon>
        <taxon>Planctomycetota</taxon>
        <taxon>Planctomycetia</taxon>
        <taxon>Gemmatales</taxon>
        <taxon>Gemmataceae</taxon>
        <taxon>Frigoriglobus</taxon>
    </lineage>
</organism>
<dbReference type="GO" id="GO:0005737">
    <property type="term" value="C:cytoplasm"/>
    <property type="evidence" value="ECO:0007669"/>
    <property type="project" value="TreeGrafter"/>
</dbReference>
<dbReference type="Proteomes" id="UP000503447">
    <property type="component" value="Chromosome"/>
</dbReference>
<accession>A0A6M5YJ58</accession>
<gene>
    <name evidence="6" type="ORF">FTUN_1534</name>
</gene>
<protein>
    <recommendedName>
        <fullName evidence="5">Protein kinase domain-containing protein</fullName>
    </recommendedName>
</protein>
<feature type="transmembrane region" description="Helical" evidence="4">
    <location>
        <begin position="660"/>
        <end position="686"/>
    </location>
</feature>
<keyword evidence="4" id="KW-0812">Transmembrane</keyword>
<feature type="domain" description="Protein kinase" evidence="5">
    <location>
        <begin position="41"/>
        <end position="308"/>
    </location>
</feature>
<dbReference type="EMBL" id="CP053452">
    <property type="protein sequence ID" value="QJW94015.1"/>
    <property type="molecule type" value="Genomic_DNA"/>
</dbReference>
<name>A0A6M5YJ58_9BACT</name>
<dbReference type="PROSITE" id="PS50011">
    <property type="entry name" value="PROTEIN_KINASE_DOM"/>
    <property type="match status" value="1"/>
</dbReference>
<feature type="transmembrane region" description="Helical" evidence="4">
    <location>
        <begin position="316"/>
        <end position="339"/>
    </location>
</feature>
<evidence type="ECO:0000256" key="3">
    <source>
        <dbReference type="PROSITE-ProRule" id="PRU10141"/>
    </source>
</evidence>
<dbReference type="AlphaFoldDB" id="A0A6M5YJ58"/>
<reference evidence="7" key="1">
    <citation type="submission" date="2020-05" db="EMBL/GenBank/DDBJ databases">
        <title>Frigoriglobus tundricola gen. nov., sp. nov., a psychrotolerant cellulolytic planctomycete of the family Gemmataceae with two divergent copies of 16S rRNA gene.</title>
        <authorList>
            <person name="Kulichevskaya I.S."/>
            <person name="Ivanova A.A."/>
            <person name="Naumoff D.G."/>
            <person name="Beletsky A.V."/>
            <person name="Rijpstra W.I.C."/>
            <person name="Sinninghe Damste J.S."/>
            <person name="Mardanov A.V."/>
            <person name="Ravin N.V."/>
            <person name="Dedysh S.N."/>
        </authorList>
    </citation>
    <scope>NUCLEOTIDE SEQUENCE [LARGE SCALE GENOMIC DNA]</scope>
    <source>
        <strain evidence="7">PL17</strain>
    </source>
</reference>
<dbReference type="PANTHER" id="PTHR24348">
    <property type="entry name" value="SERINE/THREONINE-PROTEIN KINASE UNC-51-RELATED"/>
    <property type="match status" value="1"/>
</dbReference>
<evidence type="ECO:0000256" key="2">
    <source>
        <dbReference type="ARBA" id="ARBA00022840"/>
    </source>
</evidence>
<dbReference type="InterPro" id="IPR045269">
    <property type="entry name" value="Atg1-like"/>
</dbReference>
<keyword evidence="1 3" id="KW-0547">Nucleotide-binding</keyword>
<evidence type="ECO:0000256" key="4">
    <source>
        <dbReference type="SAM" id="Phobius"/>
    </source>
</evidence>
<dbReference type="InterPro" id="IPR000719">
    <property type="entry name" value="Prot_kinase_dom"/>
</dbReference>
<feature type="binding site" evidence="3">
    <location>
        <position position="70"/>
    </location>
    <ligand>
        <name>ATP</name>
        <dbReference type="ChEBI" id="CHEBI:30616"/>
    </ligand>
</feature>
<dbReference type="SUPFAM" id="SSF56112">
    <property type="entry name" value="Protein kinase-like (PK-like)"/>
    <property type="match status" value="1"/>
</dbReference>
<dbReference type="KEGG" id="ftj:FTUN_1534"/>
<dbReference type="PROSITE" id="PS00107">
    <property type="entry name" value="PROTEIN_KINASE_ATP"/>
    <property type="match status" value="1"/>
</dbReference>
<dbReference type="SMART" id="SM00220">
    <property type="entry name" value="S_TKc"/>
    <property type="match status" value="1"/>
</dbReference>
<evidence type="ECO:0000259" key="5">
    <source>
        <dbReference type="PROSITE" id="PS50011"/>
    </source>
</evidence>
<keyword evidence="4" id="KW-1133">Transmembrane helix</keyword>
<evidence type="ECO:0000313" key="7">
    <source>
        <dbReference type="Proteomes" id="UP000503447"/>
    </source>
</evidence>
<dbReference type="InterPro" id="IPR008271">
    <property type="entry name" value="Ser/Thr_kinase_AS"/>
</dbReference>
<proteinExistence type="predicted"/>
<dbReference type="PANTHER" id="PTHR24348:SF68">
    <property type="entry name" value="SERINE_THREONINE-PROTEIN KINASE ATG1C"/>
    <property type="match status" value="1"/>
</dbReference>
<keyword evidence="2 3" id="KW-0067">ATP-binding</keyword>
<keyword evidence="4" id="KW-0472">Membrane</keyword>
<dbReference type="GO" id="GO:0004674">
    <property type="term" value="F:protein serine/threonine kinase activity"/>
    <property type="evidence" value="ECO:0007669"/>
    <property type="project" value="InterPro"/>
</dbReference>
<dbReference type="CDD" id="cd14014">
    <property type="entry name" value="STKc_PknB_like"/>
    <property type="match status" value="1"/>
</dbReference>
<dbReference type="InterPro" id="IPR017441">
    <property type="entry name" value="Protein_kinase_ATP_BS"/>
</dbReference>
<evidence type="ECO:0000256" key="1">
    <source>
        <dbReference type="ARBA" id="ARBA00022741"/>
    </source>
</evidence>
<dbReference type="InterPro" id="IPR011009">
    <property type="entry name" value="Kinase-like_dom_sf"/>
</dbReference>
<dbReference type="GO" id="GO:0005524">
    <property type="term" value="F:ATP binding"/>
    <property type="evidence" value="ECO:0007669"/>
    <property type="project" value="UniProtKB-UniRule"/>
</dbReference>
<keyword evidence="7" id="KW-1185">Reference proteome</keyword>
<dbReference type="Pfam" id="PF00069">
    <property type="entry name" value="Pkinase"/>
    <property type="match status" value="1"/>
</dbReference>
<evidence type="ECO:0000313" key="6">
    <source>
        <dbReference type="EMBL" id="QJW94015.1"/>
    </source>
</evidence>
<dbReference type="Gene3D" id="1.10.510.10">
    <property type="entry name" value="Transferase(Phosphotransferase) domain 1"/>
    <property type="match status" value="1"/>
</dbReference>